<evidence type="ECO:0000313" key="2">
    <source>
        <dbReference type="RefSeq" id="XP_035543063.1"/>
    </source>
</evidence>
<dbReference type="RefSeq" id="XP_035543063.1">
    <property type="nucleotide sequence ID" value="XM_035687170.1"/>
</dbReference>
<keyword evidence="1" id="KW-1185">Reference proteome</keyword>
<dbReference type="KEGG" id="jre:118346134"/>
<name>A0A6P9EFQ0_JUGRE</name>
<evidence type="ECO:0000313" key="1">
    <source>
        <dbReference type="Proteomes" id="UP000235220"/>
    </source>
</evidence>
<dbReference type="Gene3D" id="3.60.10.10">
    <property type="entry name" value="Endonuclease/exonuclease/phosphatase"/>
    <property type="match status" value="1"/>
</dbReference>
<sequence length="349" mass="40766">MTRQLDVENIRSHDVIIEEESNVLFNVEVEVQCVNQEVNGIERVKSREGIGMELDQEVEVPVVKLKKKKRGANKHICETHPDMLAILEPFIEECHIQKWARKLKFASFMSNQQQEGNIWVFWQKNVSMQLVSSTKQHISGIYKKCEKEMLLSFIYASCFQAGRVHLWRELELIQRQDIPWVVGGDFNVIRDDHEKIGGLLKSQGVKDDFNHCIINCGFMEPQEEGSKYSWCNGQEGRGHIWEKLDLILFREVVVKSWEVPTNFDGLQNLAVKLKRLKQSLKVWNCMSFGNIFANISRWEDRKIQLEGKILEMGKAEDEILLQEARKGLHEWLPKEEIFMAQKAKAKWIK</sequence>
<dbReference type="InParanoid" id="A0A6P9EFQ0"/>
<dbReference type="GeneID" id="118346134"/>
<dbReference type="OrthoDB" id="1930966at2759"/>
<dbReference type="InterPro" id="IPR036691">
    <property type="entry name" value="Endo/exonu/phosph_ase_sf"/>
</dbReference>
<reference evidence="2" key="1">
    <citation type="submission" date="2025-08" db="UniProtKB">
        <authorList>
            <consortium name="RefSeq"/>
        </authorList>
    </citation>
    <scope>IDENTIFICATION</scope>
    <source>
        <tissue evidence="2">Leaves</tissue>
    </source>
</reference>
<accession>A0A6P9EFQ0</accession>
<dbReference type="PANTHER" id="PTHR35218:SF7">
    <property type="entry name" value="ENDONUCLEASE_EXONUCLEASE_PHOSPHATASE"/>
    <property type="match status" value="1"/>
</dbReference>
<proteinExistence type="predicted"/>
<dbReference type="PANTHER" id="PTHR35218">
    <property type="entry name" value="RNASE H DOMAIN-CONTAINING PROTEIN"/>
    <property type="match status" value="1"/>
</dbReference>
<gene>
    <name evidence="2" type="primary">LOC118346134</name>
</gene>
<protein>
    <submittedName>
        <fullName evidence="2">Uncharacterized protein LOC118346134</fullName>
    </submittedName>
</protein>
<dbReference type="AlphaFoldDB" id="A0A6P9EFQ0"/>
<dbReference type="Proteomes" id="UP000235220">
    <property type="component" value="Unplaced"/>
</dbReference>
<organism evidence="1 2">
    <name type="scientific">Juglans regia</name>
    <name type="common">English walnut</name>
    <dbReference type="NCBI Taxonomy" id="51240"/>
    <lineage>
        <taxon>Eukaryota</taxon>
        <taxon>Viridiplantae</taxon>
        <taxon>Streptophyta</taxon>
        <taxon>Embryophyta</taxon>
        <taxon>Tracheophyta</taxon>
        <taxon>Spermatophyta</taxon>
        <taxon>Magnoliopsida</taxon>
        <taxon>eudicotyledons</taxon>
        <taxon>Gunneridae</taxon>
        <taxon>Pentapetalae</taxon>
        <taxon>rosids</taxon>
        <taxon>fabids</taxon>
        <taxon>Fagales</taxon>
        <taxon>Juglandaceae</taxon>
        <taxon>Juglans</taxon>
    </lineage>
</organism>
<dbReference type="SUPFAM" id="SSF56219">
    <property type="entry name" value="DNase I-like"/>
    <property type="match status" value="1"/>
</dbReference>